<dbReference type="GO" id="GO:0006511">
    <property type="term" value="P:ubiquitin-dependent protein catabolic process"/>
    <property type="evidence" value="ECO:0007669"/>
    <property type="project" value="InterPro"/>
</dbReference>
<comment type="caution">
    <text evidence="1">The sequence shown here is derived from an EMBL/GenBank/DDBJ whole genome shotgun (WGS) entry which is preliminary data.</text>
</comment>
<reference evidence="1" key="1">
    <citation type="submission" date="2021-11" db="EMBL/GenBank/DDBJ databases">
        <authorList>
            <person name="Islam A."/>
            <person name="Islam S."/>
            <person name="Flora M.S."/>
            <person name="Rahman M."/>
            <person name="Ziaur R.M."/>
            <person name="Epstein J.H."/>
            <person name="Hassan M."/>
            <person name="Klassen M."/>
            <person name="Woodard K."/>
            <person name="Webb A."/>
            <person name="Webby R.J."/>
            <person name="El Zowalaty M.E."/>
        </authorList>
    </citation>
    <scope>NUCLEOTIDE SEQUENCE</scope>
    <source>
        <strain evidence="1">Pbs3</strain>
    </source>
</reference>
<dbReference type="EMBL" id="CAKKTJ010000136">
    <property type="protein sequence ID" value="CAH0476110.1"/>
    <property type="molecule type" value="Genomic_DNA"/>
</dbReference>
<sequence>MQSSSLQTKMANKQSKTSCRRVFGMLSRMQVNGATYPYSIAQATQTIEWKRQGARSRLQTVADLPSAFVSSLDAAETREYERQSSFHGHKQSFVMLVREVYAMLDSMTQDRRKLRLLLQELIQRLLDPNGAHVEDGDRGQMDGATGRHVATERETFLRIGGDECLLRVLHSLRLEDQMMLQAAEKQPPLWSTLVLDGARRQKHGMSPRSDVRALWETPVPIVVSPGKNGTDASLRKHILNDTMAILRELCYFSVNLAIQLCDKDGLIVYLFQLMGDARFFDNASGLVEEVLAVREESFDLSRVPSFHAIMQSLSSRQLAFFCRILALVVFEPEDRRLLETAKVIKSLELLKLRRNRAMRADNIVDRNHALIFNSPLILQRLLRVLQVQNLYFALNPVYEPFSSELATSAEFATLLYRTSDRSDWDMIDRLVTHPTFGSSGDLTMFHRHYEARGVAMTAAAGDDPDSTSSSYPPQQSFSVETAILRDLIFRSRSPDERAREDAEAQVIMKSVVLAPYRVEVLFVLCTLLNGKRKVDFQERLAEMGFVKTLNTMFDKFQWTTTVPLDPAHEPLHGPGCDCSLDASLKIQFLRLIHNFCDRDYNDNTSKLLLLSEHEVQLMNDGGSTPISLDHSDKGLLSKIIHALIEQPVDSIYRFWLASCVEAFLRRAAPNEQLFIARTPLLHALISEILGGGAYRSQGSFQSAFDLLGEMTKCNWQTLQLFHGLLNNTQFATFMEVVILNLVDSNVFVRSMLLSSEKFAKQPKSGTCDLANNCEMDRMSEFLTMNLVRLLRDLMTIVTMDDINHENICCLNTAIVILVFQHRRERLPAIIKALRDHEDVSGKQGYVCDNFRGLLWFWIQYYTPRGRDRLGLEHSSEVKFEEWRHVVSLLCADDGSETALLPTSARLPLSPYSRLYATSRERST</sequence>
<dbReference type="GO" id="GO:0019902">
    <property type="term" value="F:phosphatase binding"/>
    <property type="evidence" value="ECO:0007669"/>
    <property type="project" value="TreeGrafter"/>
</dbReference>
<organism evidence="1 2">
    <name type="scientific">Peronospora belbahrii</name>
    <dbReference type="NCBI Taxonomy" id="622444"/>
    <lineage>
        <taxon>Eukaryota</taxon>
        <taxon>Sar</taxon>
        <taxon>Stramenopiles</taxon>
        <taxon>Oomycota</taxon>
        <taxon>Peronosporomycetes</taxon>
        <taxon>Peronosporales</taxon>
        <taxon>Peronosporaceae</taxon>
        <taxon>Peronospora</taxon>
    </lineage>
</organism>
<gene>
    <name evidence="1" type="ORF">PBS003_LOCUS2906</name>
</gene>
<evidence type="ECO:0000313" key="1">
    <source>
        <dbReference type="EMBL" id="CAH0476110.1"/>
    </source>
</evidence>
<name>A0AAU9KST8_9STRA</name>
<proteinExistence type="predicted"/>
<protein>
    <recommendedName>
        <fullName evidence="3">Short transient receptor potential channel 4-associated protein</fullName>
    </recommendedName>
</protein>
<dbReference type="Pfam" id="PF12463">
    <property type="entry name" value="DUF3689"/>
    <property type="match status" value="1"/>
</dbReference>
<dbReference type="PANTHER" id="PTHR31743">
    <property type="entry name" value="TRANSIENT RECEPTOR POTENTIAL CHANNEL 4-ASSOCIATED PROTEIN TCPC4AP"/>
    <property type="match status" value="1"/>
</dbReference>
<dbReference type="GO" id="GO:0031464">
    <property type="term" value="C:Cul4A-RING E3 ubiquitin ligase complex"/>
    <property type="evidence" value="ECO:0007669"/>
    <property type="project" value="InterPro"/>
</dbReference>
<dbReference type="AlphaFoldDB" id="A0AAU9KST8"/>
<evidence type="ECO:0008006" key="3">
    <source>
        <dbReference type="Google" id="ProtNLM"/>
    </source>
</evidence>
<dbReference type="InterPro" id="IPR022162">
    <property type="entry name" value="TRPC4AP"/>
</dbReference>
<dbReference type="Proteomes" id="UP001160483">
    <property type="component" value="Unassembled WGS sequence"/>
</dbReference>
<evidence type="ECO:0000313" key="2">
    <source>
        <dbReference type="Proteomes" id="UP001160483"/>
    </source>
</evidence>
<dbReference type="PANTHER" id="PTHR31743:SF1">
    <property type="entry name" value="SHORT TRANSIENT RECEPTOR POTENTIAL CHANNEL 4-ASSOCIATED PROTEIN"/>
    <property type="match status" value="1"/>
</dbReference>
<accession>A0AAU9KST8</accession>